<organism evidence="1 2">
    <name type="scientific">Marilutibacter chinensis</name>
    <dbReference type="NCBI Taxonomy" id="2912247"/>
    <lineage>
        <taxon>Bacteria</taxon>
        <taxon>Pseudomonadati</taxon>
        <taxon>Pseudomonadota</taxon>
        <taxon>Gammaproteobacteria</taxon>
        <taxon>Lysobacterales</taxon>
        <taxon>Lysobacteraceae</taxon>
        <taxon>Marilutibacter</taxon>
    </lineage>
</organism>
<sequence length="186" mass="21095">MKQVLPNRSVRFFPHWKPDCTAQLTGLIQMVDFIFSANPKAAHWIEIGSYIGESSTVFLSFTKVRRLECVDVCGDAARILQKKFRKEIASSRCLIHNCSSELFATNVPDASIDVVYIDGDHSYEQVKNDILLYQPKLQPGGYLCGHDYSESWPGVVRAVDEFAAERNLDVRSFVDSSWVLVPHPER</sequence>
<dbReference type="RefSeq" id="WP_237056898.1">
    <property type="nucleotide sequence ID" value="NZ_JAKJPO010000022.1"/>
</dbReference>
<comment type="caution">
    <text evidence="1">The sequence shown here is derived from an EMBL/GenBank/DDBJ whole genome shotgun (WGS) entry which is preliminary data.</text>
</comment>
<keyword evidence="1" id="KW-0808">Transferase</keyword>
<reference evidence="1" key="1">
    <citation type="submission" date="2022-01" db="EMBL/GenBank/DDBJ databases">
        <title>Lysobacter chinensis sp. nov., a bacterium isolated from cow dung compost.</title>
        <authorList>
            <person name="Liu Y."/>
        </authorList>
    </citation>
    <scope>NUCLEOTIDE SEQUENCE</scope>
    <source>
        <strain evidence="1">TLK-CK17</strain>
    </source>
</reference>
<name>A0ABS9HZH7_9GAMM</name>
<dbReference type="PANTHER" id="PTHR37909:SF1">
    <property type="entry name" value="S-ADENOSYL-L-METHIONINE-DEPENDENT METHYLTRANSFERASES SUPERFAMILY PROTEIN"/>
    <property type="match status" value="1"/>
</dbReference>
<reference evidence="1" key="2">
    <citation type="submission" date="2022-01" db="EMBL/GenBank/DDBJ databases">
        <authorList>
            <person name="Zhou L.Y."/>
        </authorList>
    </citation>
    <scope>NUCLEOTIDE SEQUENCE</scope>
    <source>
        <strain evidence="1">TLK-CK17</strain>
    </source>
</reference>
<dbReference type="Proteomes" id="UP001430796">
    <property type="component" value="Unassembled WGS sequence"/>
</dbReference>
<dbReference type="InterPro" id="IPR029063">
    <property type="entry name" value="SAM-dependent_MTases_sf"/>
</dbReference>
<dbReference type="EMBL" id="JAKJPO010000022">
    <property type="protein sequence ID" value="MCF7223770.1"/>
    <property type="molecule type" value="Genomic_DNA"/>
</dbReference>
<proteinExistence type="predicted"/>
<dbReference type="GO" id="GO:0032259">
    <property type="term" value="P:methylation"/>
    <property type="evidence" value="ECO:0007669"/>
    <property type="project" value="UniProtKB-KW"/>
</dbReference>
<dbReference type="SUPFAM" id="SSF53335">
    <property type="entry name" value="S-adenosyl-L-methionine-dependent methyltransferases"/>
    <property type="match status" value="1"/>
</dbReference>
<evidence type="ECO:0000313" key="1">
    <source>
        <dbReference type="EMBL" id="MCF7223770.1"/>
    </source>
</evidence>
<protein>
    <submittedName>
        <fullName evidence="1">Class I SAM-dependent methyltransferase</fullName>
    </submittedName>
</protein>
<evidence type="ECO:0000313" key="2">
    <source>
        <dbReference type="Proteomes" id="UP001430796"/>
    </source>
</evidence>
<dbReference type="Pfam" id="PF13578">
    <property type="entry name" value="Methyltransf_24"/>
    <property type="match status" value="1"/>
</dbReference>
<dbReference type="GO" id="GO:0008168">
    <property type="term" value="F:methyltransferase activity"/>
    <property type="evidence" value="ECO:0007669"/>
    <property type="project" value="UniProtKB-KW"/>
</dbReference>
<dbReference type="PANTHER" id="PTHR37909">
    <property type="entry name" value="S-ADENOSYL-L-METHIONINE-DEPENDENT METHYLTRANSFERASES SUPERFAMILY PROTEIN"/>
    <property type="match status" value="1"/>
</dbReference>
<gene>
    <name evidence="1" type="ORF">L3V18_18590</name>
</gene>
<keyword evidence="2" id="KW-1185">Reference proteome</keyword>
<dbReference type="Gene3D" id="3.40.50.150">
    <property type="entry name" value="Vaccinia Virus protein VP39"/>
    <property type="match status" value="1"/>
</dbReference>
<accession>A0ABS9HZH7</accession>
<keyword evidence="1" id="KW-0489">Methyltransferase</keyword>